<evidence type="ECO:0000256" key="1">
    <source>
        <dbReference type="ARBA" id="ARBA00001970"/>
    </source>
</evidence>
<keyword evidence="9 13" id="KW-1133">Transmembrane helix</keyword>
<evidence type="ECO:0000313" key="16">
    <source>
        <dbReference type="Proteomes" id="UP000664914"/>
    </source>
</evidence>
<dbReference type="Pfam" id="PF01292">
    <property type="entry name" value="Ni_hydr_CYTB"/>
    <property type="match status" value="1"/>
</dbReference>
<protein>
    <submittedName>
        <fullName evidence="15">Cytochrome b</fullName>
    </submittedName>
</protein>
<dbReference type="OMA" id="LHDSAWK"/>
<dbReference type="GO" id="GO:0009055">
    <property type="term" value="F:electron transfer activity"/>
    <property type="evidence" value="ECO:0007669"/>
    <property type="project" value="InterPro"/>
</dbReference>
<keyword evidence="8" id="KW-0249">Electron transport</keyword>
<feature type="transmembrane region" description="Helical" evidence="13">
    <location>
        <begin position="12"/>
        <end position="32"/>
    </location>
</feature>
<evidence type="ECO:0000256" key="9">
    <source>
        <dbReference type="ARBA" id="ARBA00022989"/>
    </source>
</evidence>
<dbReference type="AlphaFoldDB" id="A0A975HF36"/>
<reference evidence="15" key="2">
    <citation type="submission" date="2021-04" db="EMBL/GenBank/DDBJ databases">
        <title>Isolation and genomic analysis of the ibuprofen-degrading bacterium Sphingomonas strain MPO218.</title>
        <authorList>
            <person name="Aulestia M."/>
            <person name="Flores A."/>
            <person name="Mangas E.L."/>
            <person name="Perez-Pulido A.J."/>
            <person name="Santero E."/>
            <person name="Camacho E.M."/>
        </authorList>
    </citation>
    <scope>NUCLEOTIDE SEQUENCE</scope>
    <source>
        <strain evidence="15">MPO218</strain>
    </source>
</reference>
<dbReference type="GO" id="GO:0020037">
    <property type="term" value="F:heme binding"/>
    <property type="evidence" value="ECO:0007669"/>
    <property type="project" value="TreeGrafter"/>
</dbReference>
<feature type="domain" description="Cytochrome b561 bacterial/Ni-hydrogenase" evidence="14">
    <location>
        <begin position="10"/>
        <end position="190"/>
    </location>
</feature>
<evidence type="ECO:0000256" key="13">
    <source>
        <dbReference type="SAM" id="Phobius"/>
    </source>
</evidence>
<dbReference type="RefSeq" id="WP_011951431.1">
    <property type="nucleotide sequence ID" value="NZ_CP059319.1"/>
</dbReference>
<evidence type="ECO:0000256" key="8">
    <source>
        <dbReference type="ARBA" id="ARBA00022982"/>
    </source>
</evidence>
<keyword evidence="3" id="KW-0813">Transport</keyword>
<evidence type="ECO:0000259" key="14">
    <source>
        <dbReference type="Pfam" id="PF01292"/>
    </source>
</evidence>
<comment type="similarity">
    <text evidence="12">Belongs to the cytochrome b561 family.</text>
</comment>
<evidence type="ECO:0000256" key="12">
    <source>
        <dbReference type="ARBA" id="ARBA00037975"/>
    </source>
</evidence>
<keyword evidence="10" id="KW-0408">Iron</keyword>
<keyword evidence="11 13" id="KW-0472">Membrane</keyword>
<evidence type="ECO:0000256" key="3">
    <source>
        <dbReference type="ARBA" id="ARBA00022448"/>
    </source>
</evidence>
<reference evidence="15" key="1">
    <citation type="submission" date="2020-07" db="EMBL/GenBank/DDBJ databases">
        <authorList>
            <person name="Camacho E."/>
        </authorList>
    </citation>
    <scope>NUCLEOTIDE SEQUENCE</scope>
    <source>
        <strain evidence="15">MPO218</strain>
    </source>
</reference>
<dbReference type="InterPro" id="IPR016174">
    <property type="entry name" value="Di-haem_cyt_TM"/>
</dbReference>
<feature type="transmembrane region" description="Helical" evidence="13">
    <location>
        <begin position="160"/>
        <end position="179"/>
    </location>
</feature>
<feature type="transmembrane region" description="Helical" evidence="13">
    <location>
        <begin position="88"/>
        <end position="108"/>
    </location>
</feature>
<dbReference type="PANTHER" id="PTHR30529">
    <property type="entry name" value="CYTOCHROME B561"/>
    <property type="match status" value="1"/>
</dbReference>
<dbReference type="Proteomes" id="UP000664914">
    <property type="component" value="Chromosome"/>
</dbReference>
<gene>
    <name evidence="15" type="ORF">HRJ34_05375</name>
</gene>
<evidence type="ECO:0000256" key="7">
    <source>
        <dbReference type="ARBA" id="ARBA00022723"/>
    </source>
</evidence>
<dbReference type="InterPro" id="IPR052168">
    <property type="entry name" value="Cytochrome_b561_oxidase"/>
</dbReference>
<accession>A0A975HF36</accession>
<evidence type="ECO:0000256" key="11">
    <source>
        <dbReference type="ARBA" id="ARBA00023136"/>
    </source>
</evidence>
<evidence type="ECO:0000256" key="5">
    <source>
        <dbReference type="ARBA" id="ARBA00022617"/>
    </source>
</evidence>
<evidence type="ECO:0000256" key="6">
    <source>
        <dbReference type="ARBA" id="ARBA00022692"/>
    </source>
</evidence>
<sequence>MADERPLTRRYTSFAIVMHWLIAVLMIGNLLLGLLAEKLPDEDIRFAIDTHKSIGITVLGLVLLRILWRLGHRPPPFSTGMAAWERGLAHLAHFGLYLFMLWMPLTGWLHDSAWKAAPEIPLRLFGLFDVPRAGFVMALPADRKEMLHGLFGEMHEIGGYLLIALLLLHIAGALKHQFIDGEPEFRRMWPR</sequence>
<dbReference type="PANTHER" id="PTHR30529:SF1">
    <property type="entry name" value="CYTOCHROME B561 HOMOLOG 2"/>
    <property type="match status" value="1"/>
</dbReference>
<evidence type="ECO:0000256" key="10">
    <source>
        <dbReference type="ARBA" id="ARBA00023004"/>
    </source>
</evidence>
<name>A0A975HF36_9SPHN</name>
<dbReference type="InterPro" id="IPR011577">
    <property type="entry name" value="Cyt_b561_bac/Ni-Hgenase"/>
</dbReference>
<evidence type="ECO:0000256" key="4">
    <source>
        <dbReference type="ARBA" id="ARBA00022475"/>
    </source>
</evidence>
<feature type="transmembrane region" description="Helical" evidence="13">
    <location>
        <begin position="52"/>
        <end position="68"/>
    </location>
</feature>
<dbReference type="EMBL" id="CP059319">
    <property type="protein sequence ID" value="QTH22948.1"/>
    <property type="molecule type" value="Genomic_DNA"/>
</dbReference>
<keyword evidence="7" id="KW-0479">Metal-binding</keyword>
<organism evidence="15 16">
    <name type="scientific">Rhizorhabdus wittichii</name>
    <dbReference type="NCBI Taxonomy" id="160791"/>
    <lineage>
        <taxon>Bacteria</taxon>
        <taxon>Pseudomonadati</taxon>
        <taxon>Pseudomonadota</taxon>
        <taxon>Alphaproteobacteria</taxon>
        <taxon>Sphingomonadales</taxon>
        <taxon>Sphingomonadaceae</taxon>
        <taxon>Rhizorhabdus</taxon>
    </lineage>
</organism>
<dbReference type="GO" id="GO:0022904">
    <property type="term" value="P:respiratory electron transport chain"/>
    <property type="evidence" value="ECO:0007669"/>
    <property type="project" value="InterPro"/>
</dbReference>
<keyword evidence="4" id="KW-1003">Cell membrane</keyword>
<keyword evidence="6 13" id="KW-0812">Transmembrane</keyword>
<dbReference type="Gene3D" id="1.20.950.20">
    <property type="entry name" value="Transmembrane di-heme cytochromes, Chain C"/>
    <property type="match status" value="1"/>
</dbReference>
<comment type="subcellular location">
    <subcellularLocation>
        <location evidence="2">Cell membrane</location>
        <topology evidence="2">Multi-pass membrane protein</topology>
    </subcellularLocation>
</comment>
<dbReference type="GO" id="GO:0005886">
    <property type="term" value="C:plasma membrane"/>
    <property type="evidence" value="ECO:0007669"/>
    <property type="project" value="UniProtKB-SubCell"/>
</dbReference>
<comment type="cofactor">
    <cofactor evidence="1">
        <name>heme b</name>
        <dbReference type="ChEBI" id="CHEBI:60344"/>
    </cofactor>
</comment>
<dbReference type="GO" id="GO:0046872">
    <property type="term" value="F:metal ion binding"/>
    <property type="evidence" value="ECO:0007669"/>
    <property type="project" value="UniProtKB-KW"/>
</dbReference>
<proteinExistence type="inferred from homology"/>
<evidence type="ECO:0000256" key="2">
    <source>
        <dbReference type="ARBA" id="ARBA00004651"/>
    </source>
</evidence>
<evidence type="ECO:0000313" key="15">
    <source>
        <dbReference type="EMBL" id="QTH22948.1"/>
    </source>
</evidence>
<keyword evidence="5" id="KW-0349">Heme</keyword>
<dbReference type="SUPFAM" id="SSF81342">
    <property type="entry name" value="Transmembrane di-heme cytochromes"/>
    <property type="match status" value="1"/>
</dbReference>